<dbReference type="HOGENOM" id="CLU_1675867_0_0_3"/>
<dbReference type="Proteomes" id="UP000010471">
    <property type="component" value="Chromosome"/>
</dbReference>
<dbReference type="OrthoDB" id="962191at2"/>
<protein>
    <submittedName>
        <fullName evidence="1">Uncharacterized protein</fullName>
    </submittedName>
</protein>
<dbReference type="RefSeq" id="WP_015181686.1">
    <property type="nucleotide sequence ID" value="NC_019738.1"/>
</dbReference>
<reference evidence="1 2" key="1">
    <citation type="submission" date="2012-06" db="EMBL/GenBank/DDBJ databases">
        <title>Finished chromosome of genome of Microcoleus sp. PCC 7113.</title>
        <authorList>
            <consortium name="US DOE Joint Genome Institute"/>
            <person name="Gugger M."/>
            <person name="Coursin T."/>
            <person name="Rippka R."/>
            <person name="Tandeau De Marsac N."/>
            <person name="Huntemann M."/>
            <person name="Wei C.-L."/>
            <person name="Han J."/>
            <person name="Detter J.C."/>
            <person name="Han C."/>
            <person name="Tapia R."/>
            <person name="Chen A."/>
            <person name="Kyrpides N."/>
            <person name="Mavromatis K."/>
            <person name="Markowitz V."/>
            <person name="Szeto E."/>
            <person name="Ivanova N."/>
            <person name="Pagani I."/>
            <person name="Pati A."/>
            <person name="Goodwin L."/>
            <person name="Nordberg H.P."/>
            <person name="Cantor M.N."/>
            <person name="Hua S.X."/>
            <person name="Woyke T."/>
            <person name="Kerfeld C.A."/>
        </authorList>
    </citation>
    <scope>NUCLEOTIDE SEQUENCE [LARGE SCALE GENOMIC DNA]</scope>
    <source>
        <strain evidence="1 2">PCC 7113</strain>
    </source>
</reference>
<evidence type="ECO:0000313" key="1">
    <source>
        <dbReference type="EMBL" id="AFZ17530.1"/>
    </source>
</evidence>
<accession>K9WAY1</accession>
<organism evidence="1 2">
    <name type="scientific">Allocoleopsis franciscana PCC 7113</name>
    <dbReference type="NCBI Taxonomy" id="1173027"/>
    <lineage>
        <taxon>Bacteria</taxon>
        <taxon>Bacillati</taxon>
        <taxon>Cyanobacteriota</taxon>
        <taxon>Cyanophyceae</taxon>
        <taxon>Coleofasciculales</taxon>
        <taxon>Coleofasciculaceae</taxon>
        <taxon>Allocoleopsis</taxon>
        <taxon>Allocoleopsis franciscana</taxon>
    </lineage>
</organism>
<dbReference type="EMBL" id="CP003630">
    <property type="protein sequence ID" value="AFZ17530.1"/>
    <property type="molecule type" value="Genomic_DNA"/>
</dbReference>
<evidence type="ECO:0000313" key="2">
    <source>
        <dbReference type="Proteomes" id="UP000010471"/>
    </source>
</evidence>
<gene>
    <name evidence="1" type="ORF">Mic7113_1662</name>
</gene>
<name>K9WAY1_9CYAN</name>
<dbReference type="AlphaFoldDB" id="K9WAY1"/>
<dbReference type="KEGG" id="mic:Mic7113_1662"/>
<keyword evidence="2" id="KW-1185">Reference proteome</keyword>
<proteinExistence type="predicted"/>
<sequence>MSSKKNLWGELPNPETIRTPYAILKEQASLLSEITNGLLIGEVINSQNGKFFVKILRIKAPSLNNYTYSVVEVQHLIQLYPVFVKNLTSDPLTNATDFIQSLMGDLKGYGLLEKQGYNKCSSEEEFENALGEILSSQEVKQVISALLAQIHADIPKQ</sequence>